<dbReference type="Proteomes" id="UP001428817">
    <property type="component" value="Unassembled WGS sequence"/>
</dbReference>
<comment type="caution">
    <text evidence="3">The sequence shown here is derived from an EMBL/GenBank/DDBJ whole genome shotgun (WGS) entry which is preliminary data.</text>
</comment>
<accession>A0ABP9R9G8</accession>
<organism evidence="3 4">
    <name type="scientific">Pseudonocardia eucalypti</name>
    <dbReference type="NCBI Taxonomy" id="648755"/>
    <lineage>
        <taxon>Bacteria</taxon>
        <taxon>Bacillati</taxon>
        <taxon>Actinomycetota</taxon>
        <taxon>Actinomycetes</taxon>
        <taxon>Pseudonocardiales</taxon>
        <taxon>Pseudonocardiaceae</taxon>
        <taxon>Pseudonocardia</taxon>
    </lineage>
</organism>
<dbReference type="PANTHER" id="PTHR30535">
    <property type="entry name" value="VITAMIN B12-BINDING PROTEIN"/>
    <property type="match status" value="1"/>
</dbReference>
<dbReference type="Gene3D" id="3.40.50.1980">
    <property type="entry name" value="Nitrogenase molybdenum iron protein domain"/>
    <property type="match status" value="2"/>
</dbReference>
<feature type="domain" description="Fe/B12 periplasmic-binding" evidence="2">
    <location>
        <begin position="1"/>
        <end position="278"/>
    </location>
</feature>
<gene>
    <name evidence="3" type="ORF">GCM10023321_75230</name>
</gene>
<sequence length="294" mass="31852">MFVNDGNMISSVLALGAADQVAAISSLEADGPMLRRHYGDVVDRIPVAAQRQPAMEIVLARRPDVMVAGWNYGYRMGTGLTPDTLRAAGIAPYILSESCLQRAGESARGTMDPWMAVREDLTNLGAITGRQQRAAELVADIDRRREALRRAPAPPKPITVFVFDSATDTVFTSGRFGGPEAIITAAGARGATSDVADTWTRVSWERVAASQPDVLVFVDYPSQSFAEKVALLRGRPGVAQLPAMAHNRLLNLPYSMWTSGPLNIDAAEHLRLAFEEWGLAPPSGIRPPFNDRLN</sequence>
<dbReference type="InterPro" id="IPR050902">
    <property type="entry name" value="ABC_Transporter_SBP"/>
</dbReference>
<evidence type="ECO:0000313" key="3">
    <source>
        <dbReference type="EMBL" id="GAA5173491.1"/>
    </source>
</evidence>
<dbReference type="PANTHER" id="PTHR30535:SF7">
    <property type="entry name" value="IRON(III) DICITRATE-BINDING PROTEIN"/>
    <property type="match status" value="1"/>
</dbReference>
<evidence type="ECO:0000313" key="4">
    <source>
        <dbReference type="Proteomes" id="UP001428817"/>
    </source>
</evidence>
<keyword evidence="4" id="KW-1185">Reference proteome</keyword>
<protein>
    <submittedName>
        <fullName evidence="3">ABC transporter substrate-binding protein</fullName>
    </submittedName>
</protein>
<proteinExistence type="inferred from homology"/>
<comment type="similarity">
    <text evidence="1">Belongs to the bacterial solute-binding protein 8 family.</text>
</comment>
<name>A0ABP9R9G8_9PSEU</name>
<dbReference type="Pfam" id="PF01497">
    <property type="entry name" value="Peripla_BP_2"/>
    <property type="match status" value="1"/>
</dbReference>
<dbReference type="SUPFAM" id="SSF53807">
    <property type="entry name" value="Helical backbone' metal receptor"/>
    <property type="match status" value="1"/>
</dbReference>
<reference evidence="4" key="1">
    <citation type="journal article" date="2019" name="Int. J. Syst. Evol. Microbiol.">
        <title>The Global Catalogue of Microorganisms (GCM) 10K type strain sequencing project: providing services to taxonomists for standard genome sequencing and annotation.</title>
        <authorList>
            <consortium name="The Broad Institute Genomics Platform"/>
            <consortium name="The Broad Institute Genome Sequencing Center for Infectious Disease"/>
            <person name="Wu L."/>
            <person name="Ma J."/>
        </authorList>
    </citation>
    <scope>NUCLEOTIDE SEQUENCE [LARGE SCALE GENOMIC DNA]</scope>
    <source>
        <strain evidence="4">JCM 18303</strain>
    </source>
</reference>
<evidence type="ECO:0000259" key="2">
    <source>
        <dbReference type="PROSITE" id="PS50983"/>
    </source>
</evidence>
<evidence type="ECO:0000256" key="1">
    <source>
        <dbReference type="ARBA" id="ARBA00008814"/>
    </source>
</evidence>
<dbReference type="InterPro" id="IPR002491">
    <property type="entry name" value="ABC_transptr_periplasmic_BD"/>
</dbReference>
<dbReference type="EMBL" id="BAABJP010000056">
    <property type="protein sequence ID" value="GAA5173491.1"/>
    <property type="molecule type" value="Genomic_DNA"/>
</dbReference>
<dbReference type="PROSITE" id="PS50983">
    <property type="entry name" value="FE_B12_PBP"/>
    <property type="match status" value="1"/>
</dbReference>